<keyword evidence="3" id="KW-0597">Phosphoprotein</keyword>
<comment type="caution">
    <text evidence="5">The sequence shown here is derived from an EMBL/GenBank/DDBJ whole genome shotgun (WGS) entry which is preliminary data.</text>
</comment>
<feature type="domain" description="Histidine kinase" evidence="4">
    <location>
        <begin position="136"/>
        <end position="354"/>
    </location>
</feature>
<dbReference type="PRINTS" id="PR00344">
    <property type="entry name" value="BCTRLSENSOR"/>
</dbReference>
<reference evidence="5" key="1">
    <citation type="submission" date="2021-11" db="EMBL/GenBank/DDBJ databases">
        <title>BS-T2-15 a new species belonging to the Comamonadaceae family isolated from the soil of a French oak forest.</title>
        <authorList>
            <person name="Mieszkin S."/>
            <person name="Alain K."/>
        </authorList>
    </citation>
    <scope>NUCLEOTIDE SEQUENCE</scope>
    <source>
        <strain evidence="5">BS-T2-15</strain>
    </source>
</reference>
<evidence type="ECO:0000256" key="3">
    <source>
        <dbReference type="ARBA" id="ARBA00022553"/>
    </source>
</evidence>
<dbReference type="InterPro" id="IPR036097">
    <property type="entry name" value="HisK_dim/P_sf"/>
</dbReference>
<dbReference type="InterPro" id="IPR004358">
    <property type="entry name" value="Sig_transdc_His_kin-like_C"/>
</dbReference>
<dbReference type="PANTHER" id="PTHR43065">
    <property type="entry name" value="SENSOR HISTIDINE KINASE"/>
    <property type="match status" value="1"/>
</dbReference>
<evidence type="ECO:0000256" key="1">
    <source>
        <dbReference type="ARBA" id="ARBA00000085"/>
    </source>
</evidence>
<dbReference type="InterPro" id="IPR036890">
    <property type="entry name" value="HATPase_C_sf"/>
</dbReference>
<dbReference type="EC" id="2.7.13.3" evidence="2"/>
<dbReference type="CDD" id="cd00082">
    <property type="entry name" value="HisKA"/>
    <property type="match status" value="1"/>
</dbReference>
<evidence type="ECO:0000256" key="2">
    <source>
        <dbReference type="ARBA" id="ARBA00012438"/>
    </source>
</evidence>
<dbReference type="Proteomes" id="UP001139353">
    <property type="component" value="Unassembled WGS sequence"/>
</dbReference>
<dbReference type="Gene3D" id="3.30.565.10">
    <property type="entry name" value="Histidine kinase-like ATPase, C-terminal domain"/>
    <property type="match status" value="1"/>
</dbReference>
<dbReference type="InterPro" id="IPR003661">
    <property type="entry name" value="HisK_dim/P_dom"/>
</dbReference>
<comment type="catalytic activity">
    <reaction evidence="1">
        <text>ATP + protein L-histidine = ADP + protein N-phospho-L-histidine.</text>
        <dbReference type="EC" id="2.7.13.3"/>
    </reaction>
</comment>
<sequence length="362" mass="38882">MSAVLVDERTNPAEQALAAFGDAALLIDTVDNWLPWCTPSAAALIAPLRVGAPLAALCERLDGLALLLAAPGEARALVQVDGRGFEATLAPAAGGRRALRLVDAGARDQAVQRHLEDREQLLFTSRVVSIGEMATTLAHELNQPIGAIVNLLRGVQMRLAREDAAPGDDIRQALGRATDQALFAARIITRIREYTHSRQPKRVRFDLMRTLRASMQLLDWEIARDNVQLELSAPTGDGCIVVGDETMLQQVFVNLVRNALDAMRGLPAGAPRVLGAHVQPGAAQVEVAITDTGCGVSDDAQARLFVPFVSTKPSGMGIGLNICRSFVELHQGRLWFSRREPAGCAFHVALPLAVQRPQGEPA</sequence>
<organism evidence="5 6">
    <name type="scientific">Scleromatobacter humisilvae</name>
    <dbReference type="NCBI Taxonomy" id="2897159"/>
    <lineage>
        <taxon>Bacteria</taxon>
        <taxon>Pseudomonadati</taxon>
        <taxon>Pseudomonadota</taxon>
        <taxon>Betaproteobacteria</taxon>
        <taxon>Burkholderiales</taxon>
        <taxon>Sphaerotilaceae</taxon>
        <taxon>Scleromatobacter</taxon>
    </lineage>
</organism>
<keyword evidence="6" id="KW-1185">Reference proteome</keyword>
<dbReference type="PROSITE" id="PS50109">
    <property type="entry name" value="HIS_KIN"/>
    <property type="match status" value="1"/>
</dbReference>
<accession>A0A9X2C2M5</accession>
<dbReference type="AlphaFoldDB" id="A0A9X2C2M5"/>
<evidence type="ECO:0000313" key="6">
    <source>
        <dbReference type="Proteomes" id="UP001139353"/>
    </source>
</evidence>
<keyword evidence="5" id="KW-0808">Transferase</keyword>
<dbReference type="PANTHER" id="PTHR43065:SF42">
    <property type="entry name" value="TWO-COMPONENT SENSOR PPRA"/>
    <property type="match status" value="1"/>
</dbReference>
<evidence type="ECO:0000313" key="5">
    <source>
        <dbReference type="EMBL" id="MCK9689522.1"/>
    </source>
</evidence>
<protein>
    <recommendedName>
        <fullName evidence="2">histidine kinase</fullName>
        <ecNumber evidence="2">2.7.13.3</ecNumber>
    </recommendedName>
</protein>
<dbReference type="SUPFAM" id="SSF55874">
    <property type="entry name" value="ATPase domain of HSP90 chaperone/DNA topoisomerase II/histidine kinase"/>
    <property type="match status" value="1"/>
</dbReference>
<keyword evidence="5" id="KW-0418">Kinase</keyword>
<dbReference type="Pfam" id="PF02518">
    <property type="entry name" value="HATPase_c"/>
    <property type="match status" value="1"/>
</dbReference>
<dbReference type="SMART" id="SM00387">
    <property type="entry name" value="HATPase_c"/>
    <property type="match status" value="1"/>
</dbReference>
<gene>
    <name evidence="5" type="ORF">LPC04_27705</name>
</gene>
<dbReference type="SMART" id="SM00388">
    <property type="entry name" value="HisKA"/>
    <property type="match status" value="1"/>
</dbReference>
<dbReference type="InterPro" id="IPR003594">
    <property type="entry name" value="HATPase_dom"/>
</dbReference>
<dbReference type="SUPFAM" id="SSF47384">
    <property type="entry name" value="Homodimeric domain of signal transducing histidine kinase"/>
    <property type="match status" value="1"/>
</dbReference>
<dbReference type="RefSeq" id="WP_275685573.1">
    <property type="nucleotide sequence ID" value="NZ_JAJLJH010000015.1"/>
</dbReference>
<dbReference type="Gene3D" id="1.10.287.130">
    <property type="match status" value="1"/>
</dbReference>
<proteinExistence type="predicted"/>
<dbReference type="GO" id="GO:0000155">
    <property type="term" value="F:phosphorelay sensor kinase activity"/>
    <property type="evidence" value="ECO:0007669"/>
    <property type="project" value="InterPro"/>
</dbReference>
<dbReference type="InterPro" id="IPR005467">
    <property type="entry name" value="His_kinase_dom"/>
</dbReference>
<evidence type="ECO:0000259" key="4">
    <source>
        <dbReference type="PROSITE" id="PS50109"/>
    </source>
</evidence>
<name>A0A9X2C2M5_9BURK</name>
<dbReference type="EMBL" id="JAJLJH010000015">
    <property type="protein sequence ID" value="MCK9689522.1"/>
    <property type="molecule type" value="Genomic_DNA"/>
</dbReference>